<dbReference type="InterPro" id="IPR050618">
    <property type="entry name" value="Ubq-SigPath_Reg"/>
</dbReference>
<sequence length="244" mass="27186">MSATVSSSAGTTPSSRDWEKKIDDVRPSKSDMNTIVMNYLINEGYSSAAQKFAQEAGIQSGIDLSSIETRNRIRNSTHNGDIKTAIELINDFEPELLESHPSLHFALLRLQLIELIRISMDDDETEPALTFAQDYLAPRATSYPEFLKDLEHTMALLCFPPDQLSPPLSKLLDPDMRKDVAAMVNQTILQSQEVFPEAKIKGLVKLRAWVEAKAAQSESERLRSIPQLSLGLVPPKGEFTDSIK</sequence>
<evidence type="ECO:0000259" key="3">
    <source>
        <dbReference type="PROSITE" id="PS50897"/>
    </source>
</evidence>
<dbReference type="InterPro" id="IPR006594">
    <property type="entry name" value="LisH"/>
</dbReference>
<accession>A0AAV9USA6</accession>
<dbReference type="SMART" id="SM00667">
    <property type="entry name" value="LisH"/>
    <property type="match status" value="1"/>
</dbReference>
<dbReference type="AlphaFoldDB" id="A0AAV9USA6"/>
<dbReference type="SMART" id="SM00757">
    <property type="entry name" value="CRA"/>
    <property type="match status" value="1"/>
</dbReference>
<evidence type="ECO:0000256" key="1">
    <source>
        <dbReference type="ARBA" id="ARBA00002343"/>
    </source>
</evidence>
<dbReference type="PANTHER" id="PTHR12864">
    <property type="entry name" value="RAN BINDING PROTEIN 9-RELATED"/>
    <property type="match status" value="1"/>
</dbReference>
<evidence type="ECO:0000256" key="2">
    <source>
        <dbReference type="SAM" id="MobiDB-lite"/>
    </source>
</evidence>
<evidence type="ECO:0000313" key="5">
    <source>
        <dbReference type="Proteomes" id="UP001373714"/>
    </source>
</evidence>
<proteinExistence type="predicted"/>
<name>A0AAV9USA6_9PEZI</name>
<dbReference type="EMBL" id="JAVHNS010000007">
    <property type="protein sequence ID" value="KAK6348870.1"/>
    <property type="molecule type" value="Genomic_DNA"/>
</dbReference>
<dbReference type="Pfam" id="PF10607">
    <property type="entry name" value="CTLH"/>
    <property type="match status" value="1"/>
</dbReference>
<feature type="compositionally biased region" description="Polar residues" evidence="2">
    <location>
        <begin position="1"/>
        <end position="15"/>
    </location>
</feature>
<feature type="domain" description="CTLH" evidence="3">
    <location>
        <begin position="66"/>
        <end position="123"/>
    </location>
</feature>
<dbReference type="Pfam" id="PF08513">
    <property type="entry name" value="LisH"/>
    <property type="match status" value="1"/>
</dbReference>
<gene>
    <name evidence="4" type="ORF">TWF730_009636</name>
</gene>
<dbReference type="PROSITE" id="PS50897">
    <property type="entry name" value="CTLH"/>
    <property type="match status" value="1"/>
</dbReference>
<keyword evidence="5" id="KW-1185">Reference proteome</keyword>
<reference evidence="4 5" key="1">
    <citation type="submission" date="2019-10" db="EMBL/GenBank/DDBJ databases">
        <authorList>
            <person name="Palmer J.M."/>
        </authorList>
    </citation>
    <scope>NUCLEOTIDE SEQUENCE [LARGE SCALE GENOMIC DNA]</scope>
    <source>
        <strain evidence="4 5">TWF730</strain>
    </source>
</reference>
<dbReference type="InterPro" id="IPR013144">
    <property type="entry name" value="CRA_dom"/>
</dbReference>
<dbReference type="Proteomes" id="UP001373714">
    <property type="component" value="Unassembled WGS sequence"/>
</dbReference>
<protein>
    <recommendedName>
        <fullName evidence="3">CTLH domain-containing protein</fullName>
    </recommendedName>
</protein>
<comment type="function">
    <text evidence="1">Involved in the proteasome-dependent degradation of fructose-1,6-bisphosphatase.</text>
</comment>
<comment type="caution">
    <text evidence="4">The sequence shown here is derived from an EMBL/GenBank/DDBJ whole genome shotgun (WGS) entry which is preliminary data.</text>
</comment>
<evidence type="ECO:0000313" key="4">
    <source>
        <dbReference type="EMBL" id="KAK6348870.1"/>
    </source>
</evidence>
<organism evidence="4 5">
    <name type="scientific">Orbilia blumenaviensis</name>
    <dbReference type="NCBI Taxonomy" id="1796055"/>
    <lineage>
        <taxon>Eukaryota</taxon>
        <taxon>Fungi</taxon>
        <taxon>Dikarya</taxon>
        <taxon>Ascomycota</taxon>
        <taxon>Pezizomycotina</taxon>
        <taxon>Orbiliomycetes</taxon>
        <taxon>Orbiliales</taxon>
        <taxon>Orbiliaceae</taxon>
        <taxon>Orbilia</taxon>
    </lineage>
</organism>
<dbReference type="PROSITE" id="PS50896">
    <property type="entry name" value="LISH"/>
    <property type="match status" value="1"/>
</dbReference>
<feature type="region of interest" description="Disordered" evidence="2">
    <location>
        <begin position="1"/>
        <end position="20"/>
    </location>
</feature>
<dbReference type="InterPro" id="IPR024964">
    <property type="entry name" value="CTLH/CRA"/>
</dbReference>
<dbReference type="InterPro" id="IPR006595">
    <property type="entry name" value="CTLH_C"/>
</dbReference>
<dbReference type="SMART" id="SM00668">
    <property type="entry name" value="CTLH"/>
    <property type="match status" value="1"/>
</dbReference>